<protein>
    <recommendedName>
        <fullName evidence="13">NADH dehydrogenase [ubiquinone] 1 subunit C2</fullName>
    </recommendedName>
</protein>
<dbReference type="Pfam" id="PF06374">
    <property type="entry name" value="NDUF_C2"/>
    <property type="match status" value="1"/>
</dbReference>
<evidence type="ECO:0000256" key="5">
    <source>
        <dbReference type="ARBA" id="ARBA00022692"/>
    </source>
</evidence>
<dbReference type="GeneTree" id="ENSGT00940000172804"/>
<evidence type="ECO:0000256" key="9">
    <source>
        <dbReference type="ARBA" id="ARBA00023128"/>
    </source>
</evidence>
<keyword evidence="5" id="KW-0812">Transmembrane</keyword>
<evidence type="ECO:0000256" key="8">
    <source>
        <dbReference type="ARBA" id="ARBA00022989"/>
    </source>
</evidence>
<comment type="similarity">
    <text evidence="2">Belongs to the complex I NDUFC2 subunit family.</text>
</comment>
<keyword evidence="12" id="KW-1185">Reference proteome</keyword>
<dbReference type="PANTHER" id="PTHR13099:SF0">
    <property type="entry name" value="NADH DEHYDROGENASE [UBIQUINONE] 1 SUBUNIT C2-RELATED"/>
    <property type="match status" value="1"/>
</dbReference>
<evidence type="ECO:0000256" key="10">
    <source>
        <dbReference type="ARBA" id="ARBA00023136"/>
    </source>
</evidence>
<dbReference type="InterPro" id="IPR009423">
    <property type="entry name" value="NDUC2"/>
</dbReference>
<keyword evidence="10" id="KW-0472">Membrane</keyword>
<reference evidence="11" key="2">
    <citation type="submission" date="2025-09" db="UniProtKB">
        <authorList>
            <consortium name="Ensembl"/>
        </authorList>
    </citation>
    <scope>IDENTIFICATION</scope>
</reference>
<accession>A0A670ZHS6</accession>
<name>A0A670ZHS6_PSETE</name>
<evidence type="ECO:0000256" key="3">
    <source>
        <dbReference type="ARBA" id="ARBA00022448"/>
    </source>
</evidence>
<evidence type="ECO:0000256" key="6">
    <source>
        <dbReference type="ARBA" id="ARBA00022792"/>
    </source>
</evidence>
<keyword evidence="7" id="KW-0249">Electron transport</keyword>
<keyword evidence="6" id="KW-0999">Mitochondrion inner membrane</keyword>
<sequence>MAGVFWLSALLDNGLNRRPILRAGVHRQVLMTTLGFCLGYYIKRYSNYYYAERDRELFSYIKHHPEDFVEKGTLAGSAFQERGSKVMPPQVRERKAAAFWGRGRGPRCSS</sequence>
<evidence type="ECO:0000256" key="7">
    <source>
        <dbReference type="ARBA" id="ARBA00022982"/>
    </source>
</evidence>
<organism evidence="11 12">
    <name type="scientific">Pseudonaja textilis</name>
    <name type="common">Eastern brown snake</name>
    <dbReference type="NCBI Taxonomy" id="8673"/>
    <lineage>
        <taxon>Eukaryota</taxon>
        <taxon>Metazoa</taxon>
        <taxon>Chordata</taxon>
        <taxon>Craniata</taxon>
        <taxon>Vertebrata</taxon>
        <taxon>Euteleostomi</taxon>
        <taxon>Lepidosauria</taxon>
        <taxon>Squamata</taxon>
        <taxon>Bifurcata</taxon>
        <taxon>Unidentata</taxon>
        <taxon>Episquamata</taxon>
        <taxon>Toxicofera</taxon>
        <taxon>Serpentes</taxon>
        <taxon>Colubroidea</taxon>
        <taxon>Elapidae</taxon>
        <taxon>Hydrophiinae</taxon>
        <taxon>Pseudonaja</taxon>
    </lineage>
</organism>
<dbReference type="GO" id="GO:0005743">
    <property type="term" value="C:mitochondrial inner membrane"/>
    <property type="evidence" value="ECO:0007669"/>
    <property type="project" value="UniProtKB-SubCell"/>
</dbReference>
<dbReference type="Proteomes" id="UP000472273">
    <property type="component" value="Unplaced"/>
</dbReference>
<dbReference type="Ensembl" id="ENSPTXT00000023044.1">
    <property type="protein sequence ID" value="ENSPTXP00000022362.1"/>
    <property type="gene ID" value="ENSPTXG00000015467.1"/>
</dbReference>
<dbReference type="PANTHER" id="PTHR13099">
    <property type="entry name" value="NADH-UBIQUINONE OXIDOREDUCTASE SUBUNIT B14.5B"/>
    <property type="match status" value="1"/>
</dbReference>
<evidence type="ECO:0000256" key="4">
    <source>
        <dbReference type="ARBA" id="ARBA00022660"/>
    </source>
</evidence>
<proteinExistence type="inferred from homology"/>
<dbReference type="GO" id="GO:0006120">
    <property type="term" value="P:mitochondrial electron transport, NADH to ubiquinone"/>
    <property type="evidence" value="ECO:0007669"/>
    <property type="project" value="InterPro"/>
</dbReference>
<evidence type="ECO:0000313" key="11">
    <source>
        <dbReference type="Ensembl" id="ENSPTXP00000022362.1"/>
    </source>
</evidence>
<evidence type="ECO:0008006" key="13">
    <source>
        <dbReference type="Google" id="ProtNLM"/>
    </source>
</evidence>
<reference evidence="11" key="1">
    <citation type="submission" date="2025-08" db="UniProtKB">
        <authorList>
            <consortium name="Ensembl"/>
        </authorList>
    </citation>
    <scope>IDENTIFICATION</scope>
</reference>
<evidence type="ECO:0000313" key="12">
    <source>
        <dbReference type="Proteomes" id="UP000472273"/>
    </source>
</evidence>
<keyword evidence="3" id="KW-0813">Transport</keyword>
<keyword evidence="8" id="KW-1133">Transmembrane helix</keyword>
<comment type="subcellular location">
    <subcellularLocation>
        <location evidence="1">Mitochondrion inner membrane</location>
        <topology evidence="1">Single-pass membrane protein</topology>
        <orientation evidence="1">Matrix side</orientation>
    </subcellularLocation>
</comment>
<evidence type="ECO:0000256" key="2">
    <source>
        <dbReference type="ARBA" id="ARBA00008674"/>
    </source>
</evidence>
<evidence type="ECO:0000256" key="1">
    <source>
        <dbReference type="ARBA" id="ARBA00004298"/>
    </source>
</evidence>
<dbReference type="AlphaFoldDB" id="A0A670ZHS6"/>
<keyword evidence="4" id="KW-0679">Respiratory chain</keyword>
<keyword evidence="9" id="KW-0496">Mitochondrion</keyword>